<dbReference type="EMBL" id="CP045309">
    <property type="protein sequence ID" value="QGL48719.1"/>
    <property type="molecule type" value="Genomic_DNA"/>
</dbReference>
<dbReference type="AlphaFoldDB" id="A0AAJ3DJW3"/>
<evidence type="ECO:0000313" key="6">
    <source>
        <dbReference type="Proteomes" id="UP000477779"/>
    </source>
</evidence>
<keyword evidence="1" id="KW-1133">Transmembrane helix</keyword>
<reference evidence="4 5" key="1">
    <citation type="submission" date="2019-10" db="EMBL/GenBank/DDBJ databases">
        <title>Genome Sequence of Micromonospora terminaliae DSM 101760.</title>
        <authorList>
            <person name="Guo L."/>
        </authorList>
    </citation>
    <scope>NUCLEOTIDE SEQUENCE [LARGE SCALE GENOMIC DNA]</scope>
    <source>
        <strain evidence="4 5">DSM 101760</strain>
    </source>
</reference>
<evidence type="ECO:0000256" key="2">
    <source>
        <dbReference type="SAM" id="SignalP"/>
    </source>
</evidence>
<keyword evidence="1" id="KW-0812">Transmembrane</keyword>
<feature type="signal peptide" evidence="2">
    <location>
        <begin position="1"/>
        <end position="20"/>
    </location>
</feature>
<evidence type="ECO:0000313" key="3">
    <source>
        <dbReference type="EMBL" id="NES29297.1"/>
    </source>
</evidence>
<dbReference type="Proteomes" id="UP000402241">
    <property type="component" value="Chromosome"/>
</dbReference>
<evidence type="ECO:0000313" key="4">
    <source>
        <dbReference type="EMBL" id="QGL48719.1"/>
    </source>
</evidence>
<name>A0AAJ3DJW3_9ACTN</name>
<reference evidence="3 6" key="2">
    <citation type="submission" date="2020-02" db="EMBL/GenBank/DDBJ databases">
        <title>WGS of Micromonospora spp. isolated from hot spring.</title>
        <authorList>
            <person name="Thawai C."/>
        </authorList>
    </citation>
    <scope>NUCLEOTIDE SEQUENCE [LARGE SCALE GENOMIC DNA]</scope>
    <source>
        <strain evidence="3 6">TMS7</strain>
    </source>
</reference>
<dbReference type="EMBL" id="JAAHBZ010000006">
    <property type="protein sequence ID" value="NES29297.1"/>
    <property type="molecule type" value="Genomic_DNA"/>
</dbReference>
<feature type="transmembrane region" description="Helical" evidence="1">
    <location>
        <begin position="36"/>
        <end position="58"/>
    </location>
</feature>
<evidence type="ECO:0000313" key="5">
    <source>
        <dbReference type="Proteomes" id="UP000402241"/>
    </source>
</evidence>
<accession>A0AAJ3DJW3</accession>
<protein>
    <submittedName>
        <fullName evidence="3">Uncharacterized protein</fullName>
    </submittedName>
</protein>
<gene>
    <name evidence="3" type="ORF">G3561_17310</name>
    <name evidence="4" type="ORF">GCE86_17860</name>
</gene>
<organism evidence="3 6">
    <name type="scientific">Micromonospora terminaliae</name>
    <dbReference type="NCBI Taxonomy" id="1914461"/>
    <lineage>
        <taxon>Bacteria</taxon>
        <taxon>Bacillati</taxon>
        <taxon>Actinomycetota</taxon>
        <taxon>Actinomycetes</taxon>
        <taxon>Micromonosporales</taxon>
        <taxon>Micromonosporaceae</taxon>
        <taxon>Micromonospora</taxon>
    </lineage>
</organism>
<keyword evidence="5" id="KW-1185">Reference proteome</keyword>
<sequence length="111" mass="11884">MRTKLSVWLALSLCLAVSMAAVVFLALQSLDKADKWASIGSFAAALVTMCGSVVMFTVRRNAAVSDASSAPAAGGRSQRVSRMLNIVFRNRVVINGNHNKTQIDLRSRSDG</sequence>
<proteinExistence type="predicted"/>
<keyword evidence="1" id="KW-0472">Membrane</keyword>
<feature type="chain" id="PRO_5042460343" evidence="2">
    <location>
        <begin position="21"/>
        <end position="111"/>
    </location>
</feature>
<dbReference type="Proteomes" id="UP000477779">
    <property type="component" value="Unassembled WGS sequence"/>
</dbReference>
<keyword evidence="2" id="KW-0732">Signal</keyword>
<evidence type="ECO:0000256" key="1">
    <source>
        <dbReference type="SAM" id="Phobius"/>
    </source>
</evidence>
<dbReference type="RefSeq" id="WP_154228016.1">
    <property type="nucleotide sequence ID" value="NZ_CP045309.1"/>
</dbReference>